<dbReference type="SMART" id="SM00382">
    <property type="entry name" value="AAA"/>
    <property type="match status" value="1"/>
</dbReference>
<gene>
    <name evidence="7" type="primary">livF_4</name>
    <name evidence="7" type="ORF">NCTC12119_03277</name>
</gene>
<dbReference type="Proteomes" id="UP000255528">
    <property type="component" value="Unassembled WGS sequence"/>
</dbReference>
<dbReference type="InterPro" id="IPR003439">
    <property type="entry name" value="ABC_transporter-like_ATP-bd"/>
</dbReference>
<dbReference type="GO" id="GO:0015658">
    <property type="term" value="F:branched-chain amino acid transmembrane transporter activity"/>
    <property type="evidence" value="ECO:0007669"/>
    <property type="project" value="TreeGrafter"/>
</dbReference>
<evidence type="ECO:0000256" key="3">
    <source>
        <dbReference type="ARBA" id="ARBA00022741"/>
    </source>
</evidence>
<evidence type="ECO:0000313" key="8">
    <source>
        <dbReference type="Proteomes" id="UP000255528"/>
    </source>
</evidence>
<reference evidence="7 8" key="1">
    <citation type="submission" date="2018-06" db="EMBL/GenBank/DDBJ databases">
        <authorList>
            <consortium name="Pathogen Informatics"/>
            <person name="Doyle S."/>
        </authorList>
    </citation>
    <scope>NUCLEOTIDE SEQUENCE [LARGE SCALE GENOMIC DNA]</scope>
    <source>
        <strain evidence="7 8">NCTC12119</strain>
    </source>
</reference>
<dbReference type="Pfam" id="PF00005">
    <property type="entry name" value="ABC_tran"/>
    <property type="match status" value="1"/>
</dbReference>
<name>A0A381CCJ9_9ENTR</name>
<dbReference type="InterPro" id="IPR052156">
    <property type="entry name" value="BCAA_Transport_ATP-bd_LivF"/>
</dbReference>
<comment type="similarity">
    <text evidence="1">Belongs to the ABC transporter superfamily.</text>
</comment>
<dbReference type="PANTHER" id="PTHR43820:SF5">
    <property type="entry name" value="HIGH-AFFINITY BRANCHED-CHAIN AMINO ACID TRANSPORT ATP-BINDING PROTEIN"/>
    <property type="match status" value="1"/>
</dbReference>
<dbReference type="GO" id="GO:0005524">
    <property type="term" value="F:ATP binding"/>
    <property type="evidence" value="ECO:0007669"/>
    <property type="project" value="UniProtKB-KW"/>
</dbReference>
<protein>
    <submittedName>
        <fullName evidence="7">LIV-I protein F</fullName>
    </submittedName>
</protein>
<dbReference type="PANTHER" id="PTHR43820">
    <property type="entry name" value="HIGH-AFFINITY BRANCHED-CHAIN AMINO ACID TRANSPORT ATP-BINDING PROTEIN LIVF"/>
    <property type="match status" value="1"/>
</dbReference>
<dbReference type="SUPFAM" id="SSF52540">
    <property type="entry name" value="P-loop containing nucleoside triphosphate hydrolases"/>
    <property type="match status" value="1"/>
</dbReference>
<evidence type="ECO:0000256" key="4">
    <source>
        <dbReference type="ARBA" id="ARBA00022840"/>
    </source>
</evidence>
<evidence type="ECO:0000256" key="1">
    <source>
        <dbReference type="ARBA" id="ARBA00005417"/>
    </source>
</evidence>
<sequence length="259" mass="29018">MINAMLQIAEVAYVVQLARRRVSMLSLRAVNQFYGESHVLWNLDLELTPGECTCVLGAPGMGKTTLVNCITGYLPVQSGSMTWLEAGHPPQDLLTQPIEGRAALGMSYVAQDRRIFSQLSVEENLQIALLAARIPSRAIPNMIYELFPELYSLRHMRGGELSDYLQQQLALARALVTEPKLLILDEPTFGSGQRFINDLGNIIRRLSRDFGLTILLVEQRLSFIRRVADRFCLLHRGRNVAQGNVALLDDKLVSSWIDP</sequence>
<evidence type="ECO:0000259" key="6">
    <source>
        <dbReference type="PROSITE" id="PS50893"/>
    </source>
</evidence>
<dbReference type="PROSITE" id="PS50893">
    <property type="entry name" value="ABC_TRANSPORTER_2"/>
    <property type="match status" value="1"/>
</dbReference>
<keyword evidence="3" id="KW-0547">Nucleotide-binding</keyword>
<keyword evidence="5" id="KW-0029">Amino-acid transport</keyword>
<dbReference type="InterPro" id="IPR003593">
    <property type="entry name" value="AAA+_ATPase"/>
</dbReference>
<keyword evidence="2" id="KW-0813">Transport</keyword>
<dbReference type="InterPro" id="IPR027417">
    <property type="entry name" value="P-loop_NTPase"/>
</dbReference>
<evidence type="ECO:0000256" key="2">
    <source>
        <dbReference type="ARBA" id="ARBA00022448"/>
    </source>
</evidence>
<dbReference type="Gene3D" id="3.40.50.300">
    <property type="entry name" value="P-loop containing nucleotide triphosphate hydrolases"/>
    <property type="match status" value="1"/>
</dbReference>
<organism evidence="7 8">
    <name type="scientific">Buttiauxella agrestis</name>
    <dbReference type="NCBI Taxonomy" id="82977"/>
    <lineage>
        <taxon>Bacteria</taxon>
        <taxon>Pseudomonadati</taxon>
        <taxon>Pseudomonadota</taxon>
        <taxon>Gammaproteobacteria</taxon>
        <taxon>Enterobacterales</taxon>
        <taxon>Enterobacteriaceae</taxon>
        <taxon>Buttiauxella</taxon>
    </lineage>
</organism>
<evidence type="ECO:0000313" key="7">
    <source>
        <dbReference type="EMBL" id="SUW64763.1"/>
    </source>
</evidence>
<dbReference type="AlphaFoldDB" id="A0A381CCJ9"/>
<proteinExistence type="inferred from homology"/>
<dbReference type="GO" id="GO:0015807">
    <property type="term" value="P:L-amino acid transport"/>
    <property type="evidence" value="ECO:0007669"/>
    <property type="project" value="TreeGrafter"/>
</dbReference>
<evidence type="ECO:0000256" key="5">
    <source>
        <dbReference type="ARBA" id="ARBA00022970"/>
    </source>
</evidence>
<dbReference type="EMBL" id="UIGI01000001">
    <property type="protein sequence ID" value="SUW64763.1"/>
    <property type="molecule type" value="Genomic_DNA"/>
</dbReference>
<dbReference type="GO" id="GO:0016887">
    <property type="term" value="F:ATP hydrolysis activity"/>
    <property type="evidence" value="ECO:0007669"/>
    <property type="project" value="InterPro"/>
</dbReference>
<keyword evidence="4" id="KW-0067">ATP-binding</keyword>
<accession>A0A381CCJ9</accession>
<feature type="domain" description="ABC transporter" evidence="6">
    <location>
        <begin position="25"/>
        <end position="257"/>
    </location>
</feature>